<gene>
    <name evidence="3" type="ORF">C8A05DRAFT_36079</name>
</gene>
<evidence type="ECO:0000259" key="2">
    <source>
        <dbReference type="Pfam" id="PF26640"/>
    </source>
</evidence>
<accession>A0AAN6MG97</accession>
<feature type="domain" description="Heterokaryon incompatibility" evidence="1">
    <location>
        <begin position="20"/>
        <end position="103"/>
    </location>
</feature>
<reference evidence="3" key="1">
    <citation type="journal article" date="2023" name="Mol. Phylogenet. Evol.">
        <title>Genome-scale phylogeny and comparative genomics of the fungal order Sordariales.</title>
        <authorList>
            <person name="Hensen N."/>
            <person name="Bonometti L."/>
            <person name="Westerberg I."/>
            <person name="Brannstrom I.O."/>
            <person name="Guillou S."/>
            <person name="Cros-Aarteil S."/>
            <person name="Calhoun S."/>
            <person name="Haridas S."/>
            <person name="Kuo A."/>
            <person name="Mondo S."/>
            <person name="Pangilinan J."/>
            <person name="Riley R."/>
            <person name="LaButti K."/>
            <person name="Andreopoulos B."/>
            <person name="Lipzen A."/>
            <person name="Chen C."/>
            <person name="Yan M."/>
            <person name="Daum C."/>
            <person name="Ng V."/>
            <person name="Clum A."/>
            <person name="Steindorff A."/>
            <person name="Ohm R.A."/>
            <person name="Martin F."/>
            <person name="Silar P."/>
            <person name="Natvig D.O."/>
            <person name="Lalanne C."/>
            <person name="Gautier V."/>
            <person name="Ament-Velasquez S.L."/>
            <person name="Kruys A."/>
            <person name="Hutchinson M.I."/>
            <person name="Powell A.J."/>
            <person name="Barry K."/>
            <person name="Miller A.N."/>
            <person name="Grigoriev I.V."/>
            <person name="Debuchy R."/>
            <person name="Gladieux P."/>
            <person name="Hiltunen Thoren M."/>
            <person name="Johannesson H."/>
        </authorList>
    </citation>
    <scope>NUCLEOTIDE SEQUENCE</scope>
    <source>
        <strain evidence="3">CBS 103.79</strain>
    </source>
</reference>
<dbReference type="PANTHER" id="PTHR10622">
    <property type="entry name" value="HET DOMAIN-CONTAINING PROTEIN"/>
    <property type="match status" value="1"/>
</dbReference>
<dbReference type="Pfam" id="PF26640">
    <property type="entry name" value="DUF8212"/>
    <property type="match status" value="1"/>
</dbReference>
<dbReference type="InterPro" id="IPR058525">
    <property type="entry name" value="DUF8212"/>
</dbReference>
<feature type="domain" description="DUF8212" evidence="2">
    <location>
        <begin position="214"/>
        <end position="236"/>
    </location>
</feature>
<dbReference type="AlphaFoldDB" id="A0AAN6MG97"/>
<organism evidence="3 4">
    <name type="scientific">Staphylotrichum tortipilum</name>
    <dbReference type="NCBI Taxonomy" id="2831512"/>
    <lineage>
        <taxon>Eukaryota</taxon>
        <taxon>Fungi</taxon>
        <taxon>Dikarya</taxon>
        <taxon>Ascomycota</taxon>
        <taxon>Pezizomycotina</taxon>
        <taxon>Sordariomycetes</taxon>
        <taxon>Sordariomycetidae</taxon>
        <taxon>Sordariales</taxon>
        <taxon>Chaetomiaceae</taxon>
        <taxon>Staphylotrichum</taxon>
    </lineage>
</organism>
<proteinExistence type="predicted"/>
<dbReference type="Proteomes" id="UP001303889">
    <property type="component" value="Unassembled WGS sequence"/>
</dbReference>
<name>A0AAN6MG97_9PEZI</name>
<reference evidence="3" key="2">
    <citation type="submission" date="2023-05" db="EMBL/GenBank/DDBJ databases">
        <authorList>
            <consortium name="Lawrence Berkeley National Laboratory"/>
            <person name="Steindorff A."/>
            <person name="Hensen N."/>
            <person name="Bonometti L."/>
            <person name="Westerberg I."/>
            <person name="Brannstrom I.O."/>
            <person name="Guillou S."/>
            <person name="Cros-Aarteil S."/>
            <person name="Calhoun S."/>
            <person name="Haridas S."/>
            <person name="Kuo A."/>
            <person name="Mondo S."/>
            <person name="Pangilinan J."/>
            <person name="Riley R."/>
            <person name="Labutti K."/>
            <person name="Andreopoulos B."/>
            <person name="Lipzen A."/>
            <person name="Chen C."/>
            <person name="Yanf M."/>
            <person name="Daum C."/>
            <person name="Ng V."/>
            <person name="Clum A."/>
            <person name="Ohm R."/>
            <person name="Martin F."/>
            <person name="Silar P."/>
            <person name="Natvig D."/>
            <person name="Lalanne C."/>
            <person name="Gautier V."/>
            <person name="Ament-Velasquez S.L."/>
            <person name="Kruys A."/>
            <person name="Hutchinson M.I."/>
            <person name="Powell A.J."/>
            <person name="Barry K."/>
            <person name="Miller A.N."/>
            <person name="Grigoriev I.V."/>
            <person name="Debuchy R."/>
            <person name="Gladieux P."/>
            <person name="Thoren M.H."/>
            <person name="Johannesson H."/>
        </authorList>
    </citation>
    <scope>NUCLEOTIDE SEQUENCE</scope>
    <source>
        <strain evidence="3">CBS 103.79</strain>
    </source>
</reference>
<dbReference type="Pfam" id="PF06985">
    <property type="entry name" value="HET"/>
    <property type="match status" value="1"/>
</dbReference>
<keyword evidence="4" id="KW-1185">Reference proteome</keyword>
<dbReference type="InterPro" id="IPR010730">
    <property type="entry name" value="HET"/>
</dbReference>
<evidence type="ECO:0000313" key="3">
    <source>
        <dbReference type="EMBL" id="KAK3900295.1"/>
    </source>
</evidence>
<evidence type="ECO:0000259" key="1">
    <source>
        <dbReference type="Pfam" id="PF06985"/>
    </source>
</evidence>
<protein>
    <submittedName>
        <fullName evidence="3">Heterokaryon incompatibility protein-domain-containing protein</fullName>
    </submittedName>
</protein>
<sequence>MWLINTKTLKLHDLVDIPRYAILSHTWGEEEVTFRDMASPTRLFKKGYAKIVQTCRLARERGIDYAWVDTCCIDKSSSAELNESINSMFRWYQEAEVCYVFLADLLPPVKNMGECRWFTRGWTLQELLAPRKLEFYDGAWCHIGSKIDFIALISRTTRIPREVLLHRLPIRDCSVAARMAWAASRKTTRVEDEAYCLLGIFDVHMPLIYGEGHQAFRRLQEEIVKRNSDLTIFAWDAPPLLVVDNQLLGLFAPAPAAFTRCSGIVPFRDDFAEFAVTNKGLLLSGGIPLRALVKPEQQRHCEIYGLFLGHDAHAGGVFLRKIAPGLFCRDGCFELAGIRQGVKANRLLKNTPDFHILTDVSASTHVLYSVFRKDALRVPVQEGFLLSDAAPESLWDIGDRLFLRPKPYTWYRNPMALALSFKTIVADKKVRLVVLCDYRGDRPICRVFTAEQHPREAKVLFEPANRELSIPVADLEKQNSDLILLKDNVNMQVGDQWWNIAASLQYETVKGLSSEFEVYNLVLGLSQVE</sequence>
<evidence type="ECO:0000313" key="4">
    <source>
        <dbReference type="Proteomes" id="UP001303889"/>
    </source>
</evidence>
<dbReference type="EMBL" id="MU855686">
    <property type="protein sequence ID" value="KAK3900295.1"/>
    <property type="molecule type" value="Genomic_DNA"/>
</dbReference>
<dbReference type="PANTHER" id="PTHR10622:SF12">
    <property type="entry name" value="HET DOMAIN-CONTAINING PROTEIN"/>
    <property type="match status" value="1"/>
</dbReference>
<comment type="caution">
    <text evidence="3">The sequence shown here is derived from an EMBL/GenBank/DDBJ whole genome shotgun (WGS) entry which is preliminary data.</text>
</comment>